<proteinExistence type="predicted"/>
<dbReference type="Gene3D" id="1.20.120.520">
    <property type="entry name" value="nmb1532 protein domain like"/>
    <property type="match status" value="1"/>
</dbReference>
<dbReference type="Proteomes" id="UP000238081">
    <property type="component" value="Unassembled WGS sequence"/>
</dbReference>
<name>A0A0A6PV75_CLOBU</name>
<accession>A0A0A6PV75</accession>
<reference evidence="2 3" key="1">
    <citation type="submission" date="2016-01" db="EMBL/GenBank/DDBJ databases">
        <title>Characterization of the Clostridium difficile lineages that are prevalent in Hong Kong and China.</title>
        <authorList>
            <person name="Kwok J.S.-L."/>
            <person name="Lam W.-Y."/>
            <person name="Ip M."/>
            <person name="Chan T.-F."/>
            <person name="Hawkey P.M."/>
            <person name="Tsui S.K.-W."/>
        </authorList>
    </citation>
    <scope>NUCLEOTIDE SEQUENCE [LARGE SCALE GENOMIC DNA]</scope>
    <source>
        <strain evidence="2 3">300064</strain>
    </source>
</reference>
<evidence type="ECO:0000259" key="1">
    <source>
        <dbReference type="Pfam" id="PF01814"/>
    </source>
</evidence>
<evidence type="ECO:0000313" key="2">
    <source>
        <dbReference type="EMBL" id="PPV13234.1"/>
    </source>
</evidence>
<dbReference type="InterPro" id="IPR012312">
    <property type="entry name" value="Hemerythrin-like"/>
</dbReference>
<comment type="caution">
    <text evidence="2">The sequence shown here is derived from an EMBL/GenBank/DDBJ whole genome shotgun (WGS) entry which is preliminary data.</text>
</comment>
<dbReference type="AlphaFoldDB" id="A0A0A6PV75"/>
<feature type="domain" description="Hemerythrin-like" evidence="1">
    <location>
        <begin position="2"/>
        <end position="132"/>
    </location>
</feature>
<gene>
    <name evidence="2" type="ORF">AWN73_16875</name>
</gene>
<dbReference type="EMBL" id="LRDH01000124">
    <property type="protein sequence ID" value="PPV13234.1"/>
    <property type="molecule type" value="Genomic_DNA"/>
</dbReference>
<dbReference type="RefSeq" id="WP_043665937.1">
    <property type="nucleotide sequence ID" value="NZ_JSEG01000020.1"/>
</dbReference>
<organism evidence="2 3">
    <name type="scientific">Clostridium butyricum</name>
    <dbReference type="NCBI Taxonomy" id="1492"/>
    <lineage>
        <taxon>Bacteria</taxon>
        <taxon>Bacillati</taxon>
        <taxon>Bacillota</taxon>
        <taxon>Clostridia</taxon>
        <taxon>Eubacteriales</taxon>
        <taxon>Clostridiaceae</taxon>
        <taxon>Clostridium</taxon>
    </lineage>
</organism>
<sequence>MKIDNLLRQHREIYKDLDKIKKLVSKSDFENYYTEFSRDLSLLSGKLQIHLNTEDKFLYPALLKKEDLKEKTQKYIIEIKNLLNDFTKYKNKFNTKSKLMNYDENFIKKETIYMIKQIENRMIKEEGDIYELC</sequence>
<protein>
    <recommendedName>
        <fullName evidence="1">Hemerythrin-like domain-containing protein</fullName>
    </recommendedName>
</protein>
<dbReference type="Pfam" id="PF01814">
    <property type="entry name" value="Hemerythrin"/>
    <property type="match status" value="1"/>
</dbReference>
<evidence type="ECO:0000313" key="3">
    <source>
        <dbReference type="Proteomes" id="UP000238081"/>
    </source>
</evidence>